<evidence type="ECO:0000313" key="2">
    <source>
        <dbReference type="EMBL" id="GAN77007.1"/>
    </source>
</evidence>
<evidence type="ECO:0000256" key="1">
    <source>
        <dbReference type="HAMAP-Rule" id="MF_00775"/>
    </source>
</evidence>
<comment type="similarity">
    <text evidence="1">Belongs to the UPF0311 family.</text>
</comment>
<keyword evidence="3" id="KW-1185">Reference proteome</keyword>
<dbReference type="Proteomes" id="UP000032680">
    <property type="component" value="Unassembled WGS sequence"/>
</dbReference>
<protein>
    <recommendedName>
        <fullName evidence="1">UPF0311 protein Asru_0217_02</fullName>
    </recommendedName>
</protein>
<accession>A0A0D6P5Q8</accession>
<reference evidence="2 3" key="1">
    <citation type="submission" date="2012-11" db="EMBL/GenBank/DDBJ databases">
        <title>Whole genome sequence of Acidisphaera rubrifaciens HS-AP3.</title>
        <authorList>
            <person name="Azuma Y."/>
            <person name="Higashiura N."/>
            <person name="Hirakawa H."/>
            <person name="Matsushita K."/>
        </authorList>
    </citation>
    <scope>NUCLEOTIDE SEQUENCE [LARGE SCALE GENOMIC DNA]</scope>
    <source>
        <strain evidence="2 3">HS-AP3</strain>
    </source>
</reference>
<dbReference type="Gene3D" id="2.40.160.20">
    <property type="match status" value="1"/>
</dbReference>
<proteinExistence type="inferred from homology"/>
<dbReference type="HAMAP" id="MF_00775">
    <property type="entry name" value="UPF0311"/>
    <property type="match status" value="1"/>
</dbReference>
<dbReference type="GO" id="GO:0008483">
    <property type="term" value="F:transaminase activity"/>
    <property type="evidence" value="ECO:0007669"/>
    <property type="project" value="UniProtKB-KW"/>
</dbReference>
<sequence>MADIRTTPLFTLTLQVGPLQRLGAGPMGERLVGVVDGGAFEGERLRGTVMPGGSDWIIARPDGVMQLDVRLVLKTDDDALIGMTYRGWRHGPEAVMARLGRGEAVDPSEYYFRTTVMFETGAAKYLWLTRMAAVGTGHRPPGGPVYHVFEVL</sequence>
<dbReference type="EMBL" id="BANB01000217">
    <property type="protein sequence ID" value="GAN77007.1"/>
    <property type="molecule type" value="Genomic_DNA"/>
</dbReference>
<dbReference type="Pfam" id="PF11578">
    <property type="entry name" value="DUF3237"/>
    <property type="match status" value="1"/>
</dbReference>
<dbReference type="OrthoDB" id="5294829at2"/>
<gene>
    <name evidence="2" type="ORF">Asru_0217_02</name>
</gene>
<dbReference type="InterPro" id="IPR020915">
    <property type="entry name" value="UPF0311"/>
</dbReference>
<dbReference type="AlphaFoldDB" id="A0A0D6P5Q8"/>
<dbReference type="PANTHER" id="PTHR37315">
    <property type="entry name" value="UPF0311 PROTEIN BLR7842"/>
    <property type="match status" value="1"/>
</dbReference>
<dbReference type="PANTHER" id="PTHR37315:SF1">
    <property type="entry name" value="UPF0311 PROTEIN BLR7842"/>
    <property type="match status" value="1"/>
</dbReference>
<name>A0A0D6P5Q8_9PROT</name>
<keyword evidence="2" id="KW-0808">Transferase</keyword>
<evidence type="ECO:0000313" key="3">
    <source>
        <dbReference type="Proteomes" id="UP000032680"/>
    </source>
</evidence>
<organism evidence="2 3">
    <name type="scientific">Acidisphaera rubrifaciens HS-AP3</name>
    <dbReference type="NCBI Taxonomy" id="1231350"/>
    <lineage>
        <taxon>Bacteria</taxon>
        <taxon>Pseudomonadati</taxon>
        <taxon>Pseudomonadota</taxon>
        <taxon>Alphaproteobacteria</taxon>
        <taxon>Acetobacterales</taxon>
        <taxon>Acetobacteraceae</taxon>
        <taxon>Acidisphaera</taxon>
    </lineage>
</organism>
<dbReference type="RefSeq" id="WP_048860964.1">
    <property type="nucleotide sequence ID" value="NZ_BANB01000217.1"/>
</dbReference>
<comment type="caution">
    <text evidence="2">The sequence shown here is derived from an EMBL/GenBank/DDBJ whole genome shotgun (WGS) entry which is preliminary data.</text>
</comment>
<keyword evidence="2" id="KW-0032">Aminotransferase</keyword>